<proteinExistence type="predicted"/>
<dbReference type="OrthoDB" id="5330038at2"/>
<dbReference type="HOGENOM" id="CLU_2246239_0_0_7"/>
<reference evidence="1 2" key="1">
    <citation type="journal article" date="2003" name="Proc. Natl. Acad. Sci. U.S.A.">
        <title>The complete genome sequence of the carcinogenic bacterium Helicobacter hepaticus.</title>
        <authorList>
            <person name="Suerbaum S."/>
            <person name="Josenhans C."/>
            <person name="Sterzenbach T."/>
            <person name="Drescher B."/>
            <person name="Brandt P."/>
            <person name="Bell M."/>
            <person name="Droege M."/>
            <person name="Fartmann B."/>
            <person name="Fischer H.-P."/>
            <person name="Ge Z."/>
            <person name="Hoerster A."/>
            <person name="Holland R."/>
            <person name="Klein K."/>
            <person name="Koenig J."/>
            <person name="Macko L."/>
            <person name="Mendz G.L."/>
            <person name="Nyakatura G."/>
            <person name="Schauer D.B."/>
            <person name="Shen Z."/>
            <person name="Weber J."/>
            <person name="Frosch M."/>
            <person name="Fox J.G."/>
        </authorList>
    </citation>
    <scope>NUCLEOTIDE SEQUENCE [LARGE SCALE GENOMIC DNA]</scope>
    <source>
        <strain evidence="2">ATCC 51449 / 3B1</strain>
    </source>
</reference>
<dbReference type="AlphaFoldDB" id="Q7VJG0"/>
<dbReference type="RefSeq" id="WP_011115127.1">
    <property type="nucleotide sequence ID" value="NC_004917.1"/>
</dbReference>
<dbReference type="KEGG" id="hhe:HH_0283"/>
<protein>
    <submittedName>
        <fullName evidence="1">Uncharacterized protein</fullName>
    </submittedName>
</protein>
<evidence type="ECO:0000313" key="1">
    <source>
        <dbReference type="EMBL" id="AAP76880.1"/>
    </source>
</evidence>
<organism evidence="1 2">
    <name type="scientific">Helicobacter hepaticus (strain ATCC 51449 / 3B1)</name>
    <dbReference type="NCBI Taxonomy" id="235279"/>
    <lineage>
        <taxon>Bacteria</taxon>
        <taxon>Pseudomonadati</taxon>
        <taxon>Campylobacterota</taxon>
        <taxon>Epsilonproteobacteria</taxon>
        <taxon>Campylobacterales</taxon>
        <taxon>Helicobacteraceae</taxon>
        <taxon>Helicobacter</taxon>
    </lineage>
</organism>
<sequence>MIQLSLFEEAYAEEMIRATEYGSLVKIHQDKVSGLYLVTEIEEGQEDYTLSFETYDEALVYFRHFIVDINSNIELKEDGSIGYYPEATQAEDYSNQPTLFDFTY</sequence>
<gene>
    <name evidence="1" type="ordered locus">HH_0283</name>
</gene>
<name>Q7VJG0_HELHP</name>
<evidence type="ECO:0000313" key="2">
    <source>
        <dbReference type="Proteomes" id="UP000002495"/>
    </source>
</evidence>
<accession>Q7VJG0</accession>
<dbReference type="EMBL" id="AE017125">
    <property type="protein sequence ID" value="AAP76880.1"/>
    <property type="molecule type" value="Genomic_DNA"/>
</dbReference>
<keyword evidence="2" id="KW-1185">Reference proteome</keyword>
<dbReference type="STRING" id="235279.HH_0283"/>
<dbReference type="Proteomes" id="UP000002495">
    <property type="component" value="Chromosome"/>
</dbReference>